<evidence type="ECO:0000313" key="4">
    <source>
        <dbReference type="Proteomes" id="UP000193067"/>
    </source>
</evidence>
<evidence type="ECO:0000256" key="2">
    <source>
        <dbReference type="SAM" id="Phobius"/>
    </source>
</evidence>
<keyword evidence="4" id="KW-1185">Reference proteome</keyword>
<keyword evidence="2" id="KW-0472">Membrane</keyword>
<dbReference type="OrthoDB" id="2747816at2759"/>
<sequence length="114" mass="11663">MTAAGFALPPPATTAPDATPTGPRSAFGRIFRSIAYGLLAITVPPYIIAAAALAAAAAMLYGVGKLLEGVGHALALGPELLYKACVGKRAKDAWRSLTGSRGRRAEQETGQIAI</sequence>
<name>A0A1Y2J2J1_TRAC3</name>
<feature type="transmembrane region" description="Helical" evidence="2">
    <location>
        <begin position="34"/>
        <end position="61"/>
    </location>
</feature>
<dbReference type="Proteomes" id="UP000193067">
    <property type="component" value="Unassembled WGS sequence"/>
</dbReference>
<feature type="compositionally biased region" description="Low complexity" evidence="1">
    <location>
        <begin position="14"/>
        <end position="23"/>
    </location>
</feature>
<accession>A0A1Y2J2J1</accession>
<dbReference type="EMBL" id="KZ084088">
    <property type="protein sequence ID" value="OSD07628.1"/>
    <property type="molecule type" value="Genomic_DNA"/>
</dbReference>
<protein>
    <submittedName>
        <fullName evidence="3">Uncharacterized protein</fullName>
    </submittedName>
</protein>
<evidence type="ECO:0000256" key="1">
    <source>
        <dbReference type="SAM" id="MobiDB-lite"/>
    </source>
</evidence>
<evidence type="ECO:0000313" key="3">
    <source>
        <dbReference type="EMBL" id="OSD07628.1"/>
    </source>
</evidence>
<dbReference type="AlphaFoldDB" id="A0A1Y2J2J1"/>
<feature type="region of interest" description="Disordered" evidence="1">
    <location>
        <begin position="1"/>
        <end position="23"/>
    </location>
</feature>
<proteinExistence type="predicted"/>
<reference evidence="3 4" key="1">
    <citation type="journal article" date="2015" name="Biotechnol. Biofuels">
        <title>Enhanced degradation of softwood versus hardwood by the white-rot fungus Pycnoporus coccineus.</title>
        <authorList>
            <person name="Couturier M."/>
            <person name="Navarro D."/>
            <person name="Chevret D."/>
            <person name="Henrissat B."/>
            <person name="Piumi F."/>
            <person name="Ruiz-Duenas F.J."/>
            <person name="Martinez A.T."/>
            <person name="Grigoriev I.V."/>
            <person name="Riley R."/>
            <person name="Lipzen A."/>
            <person name="Berrin J.G."/>
            <person name="Master E.R."/>
            <person name="Rosso M.N."/>
        </authorList>
    </citation>
    <scope>NUCLEOTIDE SEQUENCE [LARGE SCALE GENOMIC DNA]</scope>
    <source>
        <strain evidence="3 4">BRFM310</strain>
    </source>
</reference>
<organism evidence="3 4">
    <name type="scientific">Trametes coccinea (strain BRFM310)</name>
    <name type="common">Pycnoporus coccineus</name>
    <dbReference type="NCBI Taxonomy" id="1353009"/>
    <lineage>
        <taxon>Eukaryota</taxon>
        <taxon>Fungi</taxon>
        <taxon>Dikarya</taxon>
        <taxon>Basidiomycota</taxon>
        <taxon>Agaricomycotina</taxon>
        <taxon>Agaricomycetes</taxon>
        <taxon>Polyporales</taxon>
        <taxon>Polyporaceae</taxon>
        <taxon>Trametes</taxon>
    </lineage>
</organism>
<gene>
    <name evidence="3" type="ORF">PYCCODRAFT_1430872</name>
</gene>
<keyword evidence="2" id="KW-1133">Transmembrane helix</keyword>
<keyword evidence="2" id="KW-0812">Transmembrane</keyword>